<dbReference type="AlphaFoldDB" id="A0A165QQ13"/>
<gene>
    <name evidence="2" type="ORF">NEOLEDRAFT_1171157</name>
</gene>
<reference evidence="2 3" key="1">
    <citation type="journal article" date="2016" name="Mol. Biol. Evol.">
        <title>Comparative Genomics of Early-Diverging Mushroom-Forming Fungi Provides Insights into the Origins of Lignocellulose Decay Capabilities.</title>
        <authorList>
            <person name="Nagy L.G."/>
            <person name="Riley R."/>
            <person name="Tritt A."/>
            <person name="Adam C."/>
            <person name="Daum C."/>
            <person name="Floudas D."/>
            <person name="Sun H."/>
            <person name="Yadav J.S."/>
            <person name="Pangilinan J."/>
            <person name="Larsson K.H."/>
            <person name="Matsuura K."/>
            <person name="Barry K."/>
            <person name="Labutti K."/>
            <person name="Kuo R."/>
            <person name="Ohm R.A."/>
            <person name="Bhattacharya S.S."/>
            <person name="Shirouzu T."/>
            <person name="Yoshinaga Y."/>
            <person name="Martin F.M."/>
            <person name="Grigoriev I.V."/>
            <person name="Hibbett D.S."/>
        </authorList>
    </citation>
    <scope>NUCLEOTIDE SEQUENCE [LARGE SCALE GENOMIC DNA]</scope>
    <source>
        <strain evidence="2 3">HHB14362 ss-1</strain>
    </source>
</reference>
<protein>
    <submittedName>
        <fullName evidence="2">Uncharacterized protein</fullName>
    </submittedName>
</protein>
<evidence type="ECO:0000313" key="2">
    <source>
        <dbReference type="EMBL" id="KZT22719.1"/>
    </source>
</evidence>
<feature type="region of interest" description="Disordered" evidence="1">
    <location>
        <begin position="131"/>
        <end position="151"/>
    </location>
</feature>
<dbReference type="Proteomes" id="UP000076761">
    <property type="component" value="Unassembled WGS sequence"/>
</dbReference>
<evidence type="ECO:0000313" key="3">
    <source>
        <dbReference type="Proteomes" id="UP000076761"/>
    </source>
</evidence>
<proteinExistence type="predicted"/>
<organism evidence="2 3">
    <name type="scientific">Neolentinus lepideus HHB14362 ss-1</name>
    <dbReference type="NCBI Taxonomy" id="1314782"/>
    <lineage>
        <taxon>Eukaryota</taxon>
        <taxon>Fungi</taxon>
        <taxon>Dikarya</taxon>
        <taxon>Basidiomycota</taxon>
        <taxon>Agaricomycotina</taxon>
        <taxon>Agaricomycetes</taxon>
        <taxon>Gloeophyllales</taxon>
        <taxon>Gloeophyllaceae</taxon>
        <taxon>Neolentinus</taxon>
    </lineage>
</organism>
<dbReference type="InParanoid" id="A0A165QQ13"/>
<sequence>MTATEQLRRRERYSGPVPYDYRTYHLCGDAKEPLHALFVCTGDSNVQPAYYLPTYLPTSLRAGNSEAFGALSLQDGWMHVERRESWGYVVLALRKRLKSMFHSCAPSSGGGSQAFEVAPFKMARCMSSEEGGRYQNSGAPPSRPESESWVARERRSLKPGSQAKLEKALLEWADAVFVDDEFLLTVIWPCIEQISDPDKATKCISTILHNRIPELFKIDHEDSFELMPSLMQLFSGDVTALNADTYWTVLLLFRRLEKISPLELVILRKYLKILCSAISGSGVDARDEAFNQLFSFLLEKSKDADPGLVSRFNLPLIVPTQSVLLMSSTSWTELVRLDILLKYATSVLSRRPSTGRNTEDLTLHTSCILVIALETKPELLISIDAELWQKVQTKLRKYLLRSPKIHSFFFIQHTEYRLYSMLVSISARSRILWWQRSCG</sequence>
<dbReference type="EMBL" id="KV425592">
    <property type="protein sequence ID" value="KZT22719.1"/>
    <property type="molecule type" value="Genomic_DNA"/>
</dbReference>
<name>A0A165QQ13_9AGAM</name>
<evidence type="ECO:0000256" key="1">
    <source>
        <dbReference type="SAM" id="MobiDB-lite"/>
    </source>
</evidence>
<accession>A0A165QQ13</accession>
<keyword evidence="3" id="KW-1185">Reference proteome</keyword>